<evidence type="ECO:0000313" key="14">
    <source>
        <dbReference type="Proteomes" id="UP000199205"/>
    </source>
</evidence>
<dbReference type="NCBIfam" id="TIGR01088">
    <property type="entry name" value="aroQ"/>
    <property type="match status" value="1"/>
</dbReference>
<feature type="binding site" evidence="9 11">
    <location>
        <position position="74"/>
    </location>
    <ligand>
        <name>substrate</name>
    </ligand>
</feature>
<dbReference type="InterPro" id="IPR018509">
    <property type="entry name" value="DHquinase_II_CS"/>
</dbReference>
<evidence type="ECO:0000256" key="1">
    <source>
        <dbReference type="ARBA" id="ARBA00001864"/>
    </source>
</evidence>
<feature type="binding site" evidence="9 11">
    <location>
        <position position="80"/>
    </location>
    <ligand>
        <name>substrate</name>
    </ligand>
</feature>
<dbReference type="OrthoDB" id="9790793at2"/>
<dbReference type="Gene3D" id="3.40.50.9100">
    <property type="entry name" value="Dehydroquinase, class II"/>
    <property type="match status" value="1"/>
</dbReference>
<dbReference type="NCBIfam" id="NF003805">
    <property type="entry name" value="PRK05395.1-2"/>
    <property type="match status" value="1"/>
</dbReference>
<evidence type="ECO:0000256" key="2">
    <source>
        <dbReference type="ARBA" id="ARBA00003924"/>
    </source>
</evidence>
<keyword evidence="9" id="KW-0028">Amino-acid biosynthesis</keyword>
<dbReference type="UniPathway" id="UPA00053">
    <property type="reaction ID" value="UER00086"/>
</dbReference>
<reference evidence="13 14" key="1">
    <citation type="submission" date="2016-08" db="EMBL/GenBank/DDBJ databases">
        <authorList>
            <person name="Seilhamer J.J."/>
        </authorList>
    </citation>
    <scope>NUCLEOTIDE SEQUENCE [LARGE SCALE GENOMIC DNA]</scope>
    <source>
        <strain evidence="13 14">P1-7</strain>
    </source>
</reference>
<comment type="pathway">
    <text evidence="3 9">Metabolic intermediate biosynthesis; chorismate biosynthesis; chorismate from D-erythrose 4-phosphate and phosphoenolpyruvate: step 3/7.</text>
</comment>
<dbReference type="PANTHER" id="PTHR21272:SF3">
    <property type="entry name" value="CATABOLIC 3-DEHYDROQUINASE"/>
    <property type="match status" value="1"/>
</dbReference>
<dbReference type="HAMAP" id="MF_00169">
    <property type="entry name" value="AroQ"/>
    <property type="match status" value="1"/>
</dbReference>
<name>A0A1C3WQ82_9HYPH</name>
<dbReference type="SUPFAM" id="SSF52304">
    <property type="entry name" value="Type II 3-dehydroquinate dehydratase"/>
    <property type="match status" value="1"/>
</dbReference>
<dbReference type="InterPro" id="IPR036441">
    <property type="entry name" value="DHquinase_II_sf"/>
</dbReference>
<dbReference type="NCBIfam" id="NF003807">
    <property type="entry name" value="PRK05395.1-4"/>
    <property type="match status" value="1"/>
</dbReference>
<evidence type="ECO:0000256" key="7">
    <source>
        <dbReference type="ARBA" id="ARBA00023141"/>
    </source>
</evidence>
<dbReference type="EMBL" id="FMAF01000015">
    <property type="protein sequence ID" value="SCB42131.1"/>
    <property type="molecule type" value="Genomic_DNA"/>
</dbReference>
<evidence type="ECO:0000256" key="3">
    <source>
        <dbReference type="ARBA" id="ARBA00004902"/>
    </source>
</evidence>
<feature type="site" description="Transition state stabilizer" evidence="9 12">
    <location>
        <position position="18"/>
    </location>
</feature>
<dbReference type="Pfam" id="PF01220">
    <property type="entry name" value="DHquinase_II"/>
    <property type="match status" value="1"/>
</dbReference>
<dbReference type="GO" id="GO:0009423">
    <property type="term" value="P:chorismate biosynthetic process"/>
    <property type="evidence" value="ECO:0007669"/>
    <property type="project" value="UniProtKB-UniRule"/>
</dbReference>
<feature type="active site" description="Proton acceptor" evidence="9 10">
    <location>
        <position position="23"/>
    </location>
</feature>
<evidence type="ECO:0000256" key="5">
    <source>
        <dbReference type="ARBA" id="ARBA00011193"/>
    </source>
</evidence>
<dbReference type="EC" id="4.2.1.10" evidence="6 9"/>
<proteinExistence type="inferred from homology"/>
<feature type="binding site" evidence="9 11">
    <location>
        <position position="111"/>
    </location>
    <ligand>
        <name>substrate</name>
    </ligand>
</feature>
<feature type="binding site" evidence="9 11">
    <location>
        <begin position="101"/>
        <end position="102"/>
    </location>
    <ligand>
        <name>substrate</name>
    </ligand>
</feature>
<keyword evidence="7 9" id="KW-0057">Aromatic amino acid biosynthesis</keyword>
<sequence length="150" mass="16623">MPVIYVLNGPNLNLLGKRQPHIYGGKTLADVETEVRGLASELGFDIRFHQSNREYEIIDWIHEAREDGAAVVINPAAFTHTSVAILDALNAFEGPVIEIHISNVHQRESFRHHSFVSLRADGIIVGMGTDGYLLALRGAISRLNAQRSKK</sequence>
<comment type="similarity">
    <text evidence="4 9">Belongs to the type-II 3-dehydroquinase family.</text>
</comment>
<evidence type="ECO:0000256" key="9">
    <source>
        <dbReference type="HAMAP-Rule" id="MF_00169"/>
    </source>
</evidence>
<evidence type="ECO:0000256" key="4">
    <source>
        <dbReference type="ARBA" id="ARBA00011037"/>
    </source>
</evidence>
<feature type="active site" description="Proton donor" evidence="9 10">
    <location>
        <position position="100"/>
    </location>
</feature>
<comment type="catalytic activity">
    <reaction evidence="1 9">
        <text>3-dehydroquinate = 3-dehydroshikimate + H2O</text>
        <dbReference type="Rhea" id="RHEA:21096"/>
        <dbReference type="ChEBI" id="CHEBI:15377"/>
        <dbReference type="ChEBI" id="CHEBI:16630"/>
        <dbReference type="ChEBI" id="CHEBI:32364"/>
        <dbReference type="EC" id="4.2.1.10"/>
    </reaction>
</comment>
<dbReference type="GO" id="GO:0008652">
    <property type="term" value="P:amino acid biosynthetic process"/>
    <property type="evidence" value="ECO:0007669"/>
    <property type="project" value="UniProtKB-KW"/>
</dbReference>
<dbReference type="AlphaFoldDB" id="A0A1C3WQ82"/>
<comment type="function">
    <text evidence="2 9">Catalyzes a trans-dehydration via an enolate intermediate.</text>
</comment>
<gene>
    <name evidence="9" type="primary">aroQ</name>
    <name evidence="13" type="ORF">GA0061101_11522</name>
</gene>
<dbReference type="PANTHER" id="PTHR21272">
    <property type="entry name" value="CATABOLIC 3-DEHYDROQUINASE"/>
    <property type="match status" value="1"/>
</dbReference>
<dbReference type="GO" id="GO:0009073">
    <property type="term" value="P:aromatic amino acid family biosynthetic process"/>
    <property type="evidence" value="ECO:0007669"/>
    <property type="project" value="UniProtKB-KW"/>
</dbReference>
<dbReference type="RefSeq" id="WP_037191196.1">
    <property type="nucleotide sequence ID" value="NZ_FMAF01000015.1"/>
</dbReference>
<dbReference type="PIRSF" id="PIRSF001399">
    <property type="entry name" value="DHquinase_II"/>
    <property type="match status" value="1"/>
</dbReference>
<dbReference type="CDD" id="cd00466">
    <property type="entry name" value="DHQase_II"/>
    <property type="match status" value="1"/>
</dbReference>
<organism evidence="13 14">
    <name type="scientific">Rhizobium lusitanum</name>
    <dbReference type="NCBI Taxonomy" id="293958"/>
    <lineage>
        <taxon>Bacteria</taxon>
        <taxon>Pseudomonadati</taxon>
        <taxon>Pseudomonadota</taxon>
        <taxon>Alphaproteobacteria</taxon>
        <taxon>Hyphomicrobiales</taxon>
        <taxon>Rhizobiaceae</taxon>
        <taxon>Rhizobium/Agrobacterium group</taxon>
        <taxon>Rhizobium</taxon>
    </lineage>
</organism>
<dbReference type="Proteomes" id="UP000199205">
    <property type="component" value="Unassembled WGS sequence"/>
</dbReference>
<evidence type="ECO:0000256" key="11">
    <source>
        <dbReference type="PIRSR" id="PIRSR001399-2"/>
    </source>
</evidence>
<dbReference type="NCBIfam" id="NF003806">
    <property type="entry name" value="PRK05395.1-3"/>
    <property type="match status" value="1"/>
</dbReference>
<dbReference type="GO" id="GO:0003855">
    <property type="term" value="F:3-dehydroquinate dehydratase activity"/>
    <property type="evidence" value="ECO:0007669"/>
    <property type="project" value="UniProtKB-UniRule"/>
</dbReference>
<evidence type="ECO:0000313" key="13">
    <source>
        <dbReference type="EMBL" id="SCB42131.1"/>
    </source>
</evidence>
<dbReference type="PROSITE" id="PS01029">
    <property type="entry name" value="DEHYDROQUINASE_II"/>
    <property type="match status" value="1"/>
</dbReference>
<dbReference type="GO" id="GO:0019631">
    <property type="term" value="P:quinate catabolic process"/>
    <property type="evidence" value="ECO:0007669"/>
    <property type="project" value="TreeGrafter"/>
</dbReference>
<accession>A0A1C3WQ82</accession>
<feature type="binding site" evidence="9 11">
    <location>
        <position position="87"/>
    </location>
    <ligand>
        <name>substrate</name>
    </ligand>
</feature>
<evidence type="ECO:0000256" key="8">
    <source>
        <dbReference type="ARBA" id="ARBA00023239"/>
    </source>
</evidence>
<evidence type="ECO:0000256" key="10">
    <source>
        <dbReference type="PIRSR" id="PIRSR001399-1"/>
    </source>
</evidence>
<dbReference type="InterPro" id="IPR001874">
    <property type="entry name" value="DHquinase_II"/>
</dbReference>
<evidence type="ECO:0000256" key="6">
    <source>
        <dbReference type="ARBA" id="ARBA00012060"/>
    </source>
</evidence>
<protein>
    <recommendedName>
        <fullName evidence="6 9">3-dehydroquinate dehydratase</fullName>
        <shortName evidence="9">3-dehydroquinase</shortName>
        <ecNumber evidence="6 9">4.2.1.10</ecNumber>
    </recommendedName>
    <alternativeName>
        <fullName evidence="9">Type II DHQase</fullName>
    </alternativeName>
</protein>
<keyword evidence="8 9" id="KW-0456">Lyase</keyword>
<comment type="subunit">
    <text evidence="5 9">Homododecamer.</text>
</comment>
<evidence type="ECO:0000256" key="12">
    <source>
        <dbReference type="PIRSR" id="PIRSR001399-3"/>
    </source>
</evidence>